<feature type="binding site" evidence="9 11">
    <location>
        <position position="303"/>
    </location>
    <ligand>
        <name>substrate</name>
    </ligand>
</feature>
<dbReference type="FunFam" id="3.20.20.10:FF:000002">
    <property type="entry name" value="Alanine racemase"/>
    <property type="match status" value="1"/>
</dbReference>
<dbReference type="GO" id="GO:0030632">
    <property type="term" value="P:D-alanine biosynthetic process"/>
    <property type="evidence" value="ECO:0007669"/>
    <property type="project" value="UniProtKB-UniRule"/>
</dbReference>
<dbReference type="InterPro" id="IPR029066">
    <property type="entry name" value="PLP-binding_barrel"/>
</dbReference>
<comment type="function">
    <text evidence="9">Catalyzes the interconversion of L-alanine and D-alanine. May also act on other amino acids.</text>
</comment>
<feature type="modified residue" description="N6-(pyridoxal phosphate)lysine" evidence="9 10">
    <location>
        <position position="35"/>
    </location>
</feature>
<organism evidence="13 14">
    <name type="scientific">Methylotuvimicrobium buryatense</name>
    <name type="common">Methylomicrobium buryatense</name>
    <dbReference type="NCBI Taxonomy" id="95641"/>
    <lineage>
        <taxon>Bacteria</taxon>
        <taxon>Pseudomonadati</taxon>
        <taxon>Pseudomonadota</taxon>
        <taxon>Gammaproteobacteria</taxon>
        <taxon>Methylococcales</taxon>
        <taxon>Methylococcaceae</taxon>
        <taxon>Methylotuvimicrobium</taxon>
    </lineage>
</organism>
<dbReference type="Gene3D" id="2.40.37.10">
    <property type="entry name" value="Lyase, Ornithine Decarboxylase, Chain A, domain 1"/>
    <property type="match status" value="1"/>
</dbReference>
<evidence type="ECO:0000256" key="10">
    <source>
        <dbReference type="PIRSR" id="PIRSR600821-50"/>
    </source>
</evidence>
<evidence type="ECO:0000256" key="3">
    <source>
        <dbReference type="ARBA" id="ARBA00004752"/>
    </source>
</evidence>
<dbReference type="KEGG" id="mbur:EQU24_08635"/>
<dbReference type="PANTHER" id="PTHR30511:SF4">
    <property type="entry name" value="ALANINE RACEMASE, BIOSYNTHETIC"/>
    <property type="match status" value="1"/>
</dbReference>
<feature type="domain" description="Alanine racemase C-terminal" evidence="12">
    <location>
        <begin position="234"/>
        <end position="358"/>
    </location>
</feature>
<evidence type="ECO:0000313" key="13">
    <source>
        <dbReference type="EMBL" id="QCW82297.1"/>
    </source>
</evidence>
<comment type="catalytic activity">
    <reaction evidence="1 9">
        <text>L-alanine = D-alanine</text>
        <dbReference type="Rhea" id="RHEA:20249"/>
        <dbReference type="ChEBI" id="CHEBI:57416"/>
        <dbReference type="ChEBI" id="CHEBI:57972"/>
        <dbReference type="EC" id="5.1.1.1"/>
    </reaction>
</comment>
<proteinExistence type="inferred from homology"/>
<dbReference type="GO" id="GO:0005829">
    <property type="term" value="C:cytosol"/>
    <property type="evidence" value="ECO:0007669"/>
    <property type="project" value="TreeGrafter"/>
</dbReference>
<feature type="active site" description="Proton acceptor; specific for D-alanine" evidence="9">
    <location>
        <position position="35"/>
    </location>
</feature>
<accession>A0A4P9UMB5</accession>
<dbReference type="UniPathway" id="UPA00042">
    <property type="reaction ID" value="UER00497"/>
</dbReference>
<dbReference type="Pfam" id="PF00842">
    <property type="entry name" value="Ala_racemase_C"/>
    <property type="match status" value="1"/>
</dbReference>
<keyword evidence="6 9" id="KW-0663">Pyridoxal phosphate</keyword>
<dbReference type="OrthoDB" id="9813814at2"/>
<dbReference type="Gene3D" id="3.20.20.10">
    <property type="entry name" value="Alanine racemase"/>
    <property type="match status" value="1"/>
</dbReference>
<dbReference type="InterPro" id="IPR020622">
    <property type="entry name" value="Ala_racemase_pyridoxalP-BS"/>
</dbReference>
<dbReference type="InterPro" id="IPR011079">
    <property type="entry name" value="Ala_racemase_C"/>
</dbReference>
<evidence type="ECO:0000256" key="7">
    <source>
        <dbReference type="ARBA" id="ARBA00023235"/>
    </source>
</evidence>
<feature type="active site" description="Proton acceptor; specific for L-alanine" evidence="9">
    <location>
        <position position="255"/>
    </location>
</feature>
<dbReference type="AlphaFoldDB" id="A0A4P9UMB5"/>
<dbReference type="CDD" id="cd06827">
    <property type="entry name" value="PLPDE_III_AR_proteobact"/>
    <property type="match status" value="1"/>
</dbReference>
<dbReference type="HAMAP" id="MF_01201">
    <property type="entry name" value="Ala_racemase"/>
    <property type="match status" value="1"/>
</dbReference>
<comment type="cofactor">
    <cofactor evidence="2 9 10">
        <name>pyridoxal 5'-phosphate</name>
        <dbReference type="ChEBI" id="CHEBI:597326"/>
    </cofactor>
</comment>
<evidence type="ECO:0000256" key="2">
    <source>
        <dbReference type="ARBA" id="ARBA00001933"/>
    </source>
</evidence>
<evidence type="ECO:0000256" key="5">
    <source>
        <dbReference type="ARBA" id="ARBA00013089"/>
    </source>
</evidence>
<dbReference type="PROSITE" id="PS00395">
    <property type="entry name" value="ALANINE_RACEMASE"/>
    <property type="match status" value="1"/>
</dbReference>
<dbReference type="Pfam" id="PF01168">
    <property type="entry name" value="Ala_racemase_N"/>
    <property type="match status" value="1"/>
</dbReference>
<dbReference type="InterPro" id="IPR009006">
    <property type="entry name" value="Ala_racemase/Decarboxylase_C"/>
</dbReference>
<protein>
    <recommendedName>
        <fullName evidence="5 9">Alanine racemase</fullName>
        <ecNumber evidence="5 9">5.1.1.1</ecNumber>
    </recommendedName>
</protein>
<name>A0A4P9UMB5_METBY</name>
<reference evidence="14" key="1">
    <citation type="journal article" date="2019" name="J. Bacteriol.">
        <title>A Mutagenic Screen Identifies a TonB-Dependent Receptor Required for the Lanthanide Metal Switch in the Type I Methanotroph 'Methylotuvimicrobium buryatense' 5GB1C.</title>
        <authorList>
            <person name="Groom J.D."/>
            <person name="Ford S.M."/>
            <person name="Pesesky M.W."/>
            <person name="Lidstrom M.E."/>
        </authorList>
    </citation>
    <scope>NUCLEOTIDE SEQUENCE [LARGE SCALE GENOMIC DNA]</scope>
    <source>
        <strain evidence="14">5GB1C</strain>
    </source>
</reference>
<dbReference type="GO" id="GO:0030170">
    <property type="term" value="F:pyridoxal phosphate binding"/>
    <property type="evidence" value="ECO:0007669"/>
    <property type="project" value="UniProtKB-UniRule"/>
</dbReference>
<comment type="similarity">
    <text evidence="4 9">Belongs to the alanine racemase family.</text>
</comment>
<evidence type="ECO:0000256" key="1">
    <source>
        <dbReference type="ARBA" id="ARBA00000316"/>
    </source>
</evidence>
<comment type="pathway">
    <text evidence="3">Cell wall biogenesis; peptidoglycan biosynthesis.</text>
</comment>
<dbReference type="InterPro" id="IPR001608">
    <property type="entry name" value="Ala_racemase_N"/>
</dbReference>
<dbReference type="RefSeq" id="WP_017839873.1">
    <property type="nucleotide sequence ID" value="NZ_CP035467.1"/>
</dbReference>
<evidence type="ECO:0000256" key="4">
    <source>
        <dbReference type="ARBA" id="ARBA00007880"/>
    </source>
</evidence>
<dbReference type="SUPFAM" id="SSF50621">
    <property type="entry name" value="Alanine racemase C-terminal domain-like"/>
    <property type="match status" value="1"/>
</dbReference>
<dbReference type="PRINTS" id="PR00992">
    <property type="entry name" value="ALARACEMASE"/>
</dbReference>
<dbReference type="InterPro" id="IPR000821">
    <property type="entry name" value="Ala_racemase"/>
</dbReference>
<evidence type="ECO:0000256" key="11">
    <source>
        <dbReference type="PIRSR" id="PIRSR600821-52"/>
    </source>
</evidence>
<keyword evidence="7 9" id="KW-0413">Isomerase</keyword>
<dbReference type="PANTHER" id="PTHR30511">
    <property type="entry name" value="ALANINE RACEMASE"/>
    <property type="match status" value="1"/>
</dbReference>
<dbReference type="STRING" id="675511.GCA_000341735_01300"/>
<evidence type="ECO:0000259" key="12">
    <source>
        <dbReference type="SMART" id="SM01005"/>
    </source>
</evidence>
<evidence type="ECO:0000256" key="9">
    <source>
        <dbReference type="HAMAP-Rule" id="MF_01201"/>
    </source>
</evidence>
<sequence length="358" mass="38830">MTPAAYVKLNLDALRHNLNVARRHAPDSKVMAVIKANAYGHGLLRVAERLTDADGFAVARVDEGIRLRQAGISQRIAVMEGFTCSEELNDLINFGLDPLIHSFGQLDIIDRKSGSAGIDAWLKIDTGMNRLGFSVDEVDKVHQRLISSSLIKKPVGFITHLANADVRSDSMTLKQIDLFNKTLSGFSGPRSIANSAGILGWREALTDWVRPGIMLYGISPFPESTGGDFDLKPVMGLHSRLIAVKSVRQGETVGYGGSWVCDRPITMGVVAIGYGDGYPRQAKSGTPVLVNGKRVPMIGRVSMDMITVDLSGQDDAKPGDPVTLWGGGLPIEEVAFWSETIPYTLVCGITQRVQIVEE</sequence>
<dbReference type="GO" id="GO:0008784">
    <property type="term" value="F:alanine racemase activity"/>
    <property type="evidence" value="ECO:0007669"/>
    <property type="project" value="UniProtKB-UniRule"/>
</dbReference>
<dbReference type="SMART" id="SM01005">
    <property type="entry name" value="Ala_racemase_C"/>
    <property type="match status" value="1"/>
</dbReference>
<feature type="binding site" evidence="9 11">
    <location>
        <position position="130"/>
    </location>
    <ligand>
        <name>substrate</name>
    </ligand>
</feature>
<evidence type="ECO:0000313" key="14">
    <source>
        <dbReference type="Proteomes" id="UP000305881"/>
    </source>
</evidence>
<dbReference type="FunFam" id="2.40.37.10:FF:000002">
    <property type="entry name" value="Alanine racemase"/>
    <property type="match status" value="1"/>
</dbReference>
<dbReference type="EMBL" id="CP035467">
    <property type="protein sequence ID" value="QCW82297.1"/>
    <property type="molecule type" value="Genomic_DNA"/>
</dbReference>
<dbReference type="Proteomes" id="UP000305881">
    <property type="component" value="Chromosome"/>
</dbReference>
<comment type="pathway">
    <text evidence="8 9">Amino-acid biosynthesis; D-alanine biosynthesis; D-alanine from L-alanine: step 1/1.</text>
</comment>
<evidence type="ECO:0000256" key="8">
    <source>
        <dbReference type="ARBA" id="ARBA00037912"/>
    </source>
</evidence>
<dbReference type="EC" id="5.1.1.1" evidence="5 9"/>
<dbReference type="SUPFAM" id="SSF51419">
    <property type="entry name" value="PLP-binding barrel"/>
    <property type="match status" value="1"/>
</dbReference>
<dbReference type="NCBIfam" id="TIGR00492">
    <property type="entry name" value="alr"/>
    <property type="match status" value="1"/>
</dbReference>
<gene>
    <name evidence="13" type="primary">alr</name>
    <name evidence="13" type="ORF">EQU24_08635</name>
</gene>
<keyword evidence="14" id="KW-1185">Reference proteome</keyword>
<evidence type="ECO:0000256" key="6">
    <source>
        <dbReference type="ARBA" id="ARBA00022898"/>
    </source>
</evidence>